<dbReference type="AlphaFoldDB" id="A0A8J2R228"/>
<accession>A0A8J2R228</accession>
<name>A0A8J2R228_9NEOP</name>
<protein>
    <submittedName>
        <fullName evidence="1">(African queen) hypothetical protein</fullName>
    </submittedName>
</protein>
<dbReference type="EMBL" id="CAKASE010000076">
    <property type="protein sequence ID" value="CAG9577654.1"/>
    <property type="molecule type" value="Genomic_DNA"/>
</dbReference>
<proteinExistence type="predicted"/>
<evidence type="ECO:0000313" key="1">
    <source>
        <dbReference type="EMBL" id="CAG9577654.1"/>
    </source>
</evidence>
<dbReference type="OrthoDB" id="7471570at2759"/>
<reference evidence="1" key="1">
    <citation type="submission" date="2021-09" db="EMBL/GenBank/DDBJ databases">
        <authorList>
            <person name="Martin H S."/>
        </authorList>
    </citation>
    <scope>NUCLEOTIDE SEQUENCE</scope>
</reference>
<organism evidence="1 2">
    <name type="scientific">Danaus chrysippus</name>
    <name type="common">African queen</name>
    <dbReference type="NCBI Taxonomy" id="151541"/>
    <lineage>
        <taxon>Eukaryota</taxon>
        <taxon>Metazoa</taxon>
        <taxon>Ecdysozoa</taxon>
        <taxon>Arthropoda</taxon>
        <taxon>Hexapoda</taxon>
        <taxon>Insecta</taxon>
        <taxon>Pterygota</taxon>
        <taxon>Neoptera</taxon>
        <taxon>Endopterygota</taxon>
        <taxon>Lepidoptera</taxon>
        <taxon>Glossata</taxon>
        <taxon>Ditrysia</taxon>
        <taxon>Papilionoidea</taxon>
        <taxon>Nymphalidae</taxon>
        <taxon>Danainae</taxon>
        <taxon>Danaini</taxon>
        <taxon>Danaina</taxon>
        <taxon>Danaus</taxon>
        <taxon>Anosia</taxon>
    </lineage>
</organism>
<gene>
    <name evidence="1" type="ORF">DCHRY22_LOCUS12467</name>
</gene>
<sequence>MMDQIEKIAKLVGDIIQDTNWRISILDTMQKENSDNVHFEVGYLTQIIQDRYRRMVDFYTTCRDNMKKFYIMEHIIYLHDVEYIYWEITHITNMLHEIERKYNYVDTTTYKYDWDRTDYGNMTETSKDKEEDIHVSIFTKAKKKSRFVMDRYIKEGWWSTKRIKKKNPWPLDYGWDQVSDLSNTLKILHPQDSIINELSWGTKIRILKKYPQKPERRVGLSYLRTAEDTTIHSMSTKSLMSPIKNEDSSMKMKLFRLMYEAVRDSELKVKRAELIRSYYSNYSTFEIGFLIGDITDKYNIMTDISLTLKKLYKEWKPMEHINAYEQIANKVTPSIICQRHYDHLEDRAASTDKERVKEFIRVLLVESKFKINQIDFIRNMFANTAGFQVGTIIGTIREKYKTMLIVYKQKENKFLKKADLKLPRVNVRRPLHYYLRLVDYHQ</sequence>
<comment type="caution">
    <text evidence="1">The sequence shown here is derived from an EMBL/GenBank/DDBJ whole genome shotgun (WGS) entry which is preliminary data.</text>
</comment>
<dbReference type="Proteomes" id="UP000789524">
    <property type="component" value="Unassembled WGS sequence"/>
</dbReference>
<evidence type="ECO:0000313" key="2">
    <source>
        <dbReference type="Proteomes" id="UP000789524"/>
    </source>
</evidence>
<keyword evidence="2" id="KW-1185">Reference proteome</keyword>